<dbReference type="Pfam" id="PF25857">
    <property type="entry name" value="DUF7957"/>
    <property type="match status" value="1"/>
</dbReference>
<gene>
    <name evidence="1" type="ORF">EV132_12213</name>
</gene>
<evidence type="ECO:0000313" key="2">
    <source>
        <dbReference type="Proteomes" id="UP000294576"/>
    </source>
</evidence>
<dbReference type="InterPro" id="IPR058263">
    <property type="entry name" value="DUF7957"/>
</dbReference>
<protein>
    <recommendedName>
        <fullName evidence="3">Bulb-type lectin domain-containing protein</fullName>
    </recommendedName>
</protein>
<organism evidence="1 2">
    <name type="scientific">Rhizobium sullae</name>
    <name type="common">Rhizobium hedysari</name>
    <dbReference type="NCBI Taxonomy" id="50338"/>
    <lineage>
        <taxon>Bacteria</taxon>
        <taxon>Pseudomonadati</taxon>
        <taxon>Pseudomonadota</taxon>
        <taxon>Alphaproteobacteria</taxon>
        <taxon>Hyphomicrobiales</taxon>
        <taxon>Rhizobiaceae</taxon>
        <taxon>Rhizobium/Agrobacterium group</taxon>
        <taxon>Rhizobium</taxon>
    </lineage>
</organism>
<reference evidence="1 2" key="1">
    <citation type="submission" date="2019-03" db="EMBL/GenBank/DDBJ databases">
        <title>Genomic Encyclopedia of Type Strains, Phase IV (KMG-V): Genome sequencing to study the core and pangenomes of soil and plant-associated prokaryotes.</title>
        <authorList>
            <person name="Whitman W."/>
        </authorList>
    </citation>
    <scope>NUCLEOTIDE SEQUENCE [LARGE SCALE GENOMIC DNA]</scope>
    <source>
        <strain evidence="1 2">Hc14</strain>
    </source>
</reference>
<evidence type="ECO:0000313" key="1">
    <source>
        <dbReference type="EMBL" id="TCU10022.1"/>
    </source>
</evidence>
<dbReference type="EMBL" id="SMBH01000022">
    <property type="protein sequence ID" value="TCU10022.1"/>
    <property type="molecule type" value="Genomic_DNA"/>
</dbReference>
<dbReference type="AlphaFoldDB" id="A0A4R3PT42"/>
<name>A0A4R3PT42_RHISU</name>
<evidence type="ECO:0008006" key="3">
    <source>
        <dbReference type="Google" id="ProtNLM"/>
    </source>
</evidence>
<comment type="caution">
    <text evidence="1">The sequence shown here is derived from an EMBL/GenBank/DDBJ whole genome shotgun (WGS) entry which is preliminary data.</text>
</comment>
<proteinExistence type="predicted"/>
<sequence>MLYDWMAEEVKDGRNLMRVDAEGNILWKASTPTTGMQDCFTDMQWDGKTLTANTWSCYRVSIGLQDGQITVLEFTK</sequence>
<dbReference type="Proteomes" id="UP000294576">
    <property type="component" value="Unassembled WGS sequence"/>
</dbReference>
<accession>A0A4R3PT42</accession>